<keyword evidence="2" id="KW-1185">Reference proteome</keyword>
<evidence type="ECO:0000313" key="2">
    <source>
        <dbReference type="Proteomes" id="UP001497644"/>
    </source>
</evidence>
<name>A0AAV2P4S0_9HYME</name>
<evidence type="ECO:0000313" key="1">
    <source>
        <dbReference type="EMBL" id="CAL1686999.1"/>
    </source>
</evidence>
<dbReference type="Proteomes" id="UP001497644">
    <property type="component" value="Chromosome 7"/>
</dbReference>
<gene>
    <name evidence="1" type="ORF">LPLAT_LOCUS12281</name>
</gene>
<protein>
    <submittedName>
        <fullName evidence="1">Uncharacterized protein</fullName>
    </submittedName>
</protein>
<organism evidence="1 2">
    <name type="scientific">Lasius platythorax</name>
    <dbReference type="NCBI Taxonomy" id="488582"/>
    <lineage>
        <taxon>Eukaryota</taxon>
        <taxon>Metazoa</taxon>
        <taxon>Ecdysozoa</taxon>
        <taxon>Arthropoda</taxon>
        <taxon>Hexapoda</taxon>
        <taxon>Insecta</taxon>
        <taxon>Pterygota</taxon>
        <taxon>Neoptera</taxon>
        <taxon>Endopterygota</taxon>
        <taxon>Hymenoptera</taxon>
        <taxon>Apocrita</taxon>
        <taxon>Aculeata</taxon>
        <taxon>Formicoidea</taxon>
        <taxon>Formicidae</taxon>
        <taxon>Formicinae</taxon>
        <taxon>Lasius</taxon>
        <taxon>Lasius</taxon>
    </lineage>
</organism>
<sequence length="111" mass="12667">MQGKRKPDKLHIHSIFWFLSFINRLRQIAASEIFFGNSCRGGLGREGDEIVKDTSLDGGMEDFHDDLGLFRAASTSLNRSCRERRNLKRNSVDISDTLPWLFLAPSYQTSC</sequence>
<accession>A0AAV2P4S0</accession>
<dbReference type="AlphaFoldDB" id="A0AAV2P4S0"/>
<proteinExistence type="predicted"/>
<dbReference type="EMBL" id="OZ034830">
    <property type="protein sequence ID" value="CAL1686999.1"/>
    <property type="molecule type" value="Genomic_DNA"/>
</dbReference>
<reference evidence="1" key="1">
    <citation type="submission" date="2024-04" db="EMBL/GenBank/DDBJ databases">
        <authorList>
            <consortium name="Molecular Ecology Group"/>
        </authorList>
    </citation>
    <scope>NUCLEOTIDE SEQUENCE</scope>
</reference>